<dbReference type="SUPFAM" id="SSF53335">
    <property type="entry name" value="S-adenosyl-L-methionine-dependent methyltransferases"/>
    <property type="match status" value="1"/>
</dbReference>
<dbReference type="RefSeq" id="WP_149854892.1">
    <property type="nucleotide sequence ID" value="NZ_VUOB01000091.1"/>
</dbReference>
<dbReference type="Gene3D" id="3.40.50.150">
    <property type="entry name" value="Vaccinia Virus protein VP39"/>
    <property type="match status" value="1"/>
</dbReference>
<proteinExistence type="predicted"/>
<dbReference type="EMBL" id="VUOB01000091">
    <property type="protein sequence ID" value="KAA2250734.1"/>
    <property type="molecule type" value="Genomic_DNA"/>
</dbReference>
<dbReference type="OrthoDB" id="3676796at2"/>
<sequence>MTPRPGDALTEVAQYLRCPGCAQTRWRTEADGLVCGACARRYPYVGGVLDMAAPGDVGAAGDRPYEGFWAAFYGWVMSSPARQRLDSWLLGLDVRRYYRETVARLDECGDGPRLEVPCGSLPFHGRTRAYDAGPWIFVDLSRAMLDKLARRLDGTGHVLVRADACALPVRDGQLRTIVSLFGLHCFHDKDAVFAELRRCLRPDGRLVLSTLTSDGPARSRLYQRLNELDGTFAPAVSSARIAALAGRHGLGIDDQVSLGSVLLCTASLRIRESTASEGGTR</sequence>
<dbReference type="GO" id="GO:0008757">
    <property type="term" value="F:S-adenosylmethionine-dependent methyltransferase activity"/>
    <property type="evidence" value="ECO:0007669"/>
    <property type="project" value="InterPro"/>
</dbReference>
<keyword evidence="3" id="KW-1185">Reference proteome</keyword>
<dbReference type="InterPro" id="IPR029063">
    <property type="entry name" value="SAM-dependent_MTases_sf"/>
</dbReference>
<dbReference type="InterPro" id="IPR013216">
    <property type="entry name" value="Methyltransf_11"/>
</dbReference>
<comment type="caution">
    <text evidence="2">The sequence shown here is derived from an EMBL/GenBank/DDBJ whole genome shotgun (WGS) entry which is preliminary data.</text>
</comment>
<accession>A0A5B2WID3</accession>
<reference evidence="2 3" key="1">
    <citation type="submission" date="2019-09" db="EMBL/GenBank/DDBJ databases">
        <title>Goodfellowia gen. nov., a new genus of the Pseudonocardineae related to Actinoalloteichus, containing Goodfellowia coeruleoviolacea gen. nov., comb. nov. gen. nov., comb. nov.</title>
        <authorList>
            <person name="Labeda D."/>
        </authorList>
    </citation>
    <scope>NUCLEOTIDE SEQUENCE [LARGE SCALE GENOMIC DNA]</scope>
    <source>
        <strain evidence="2 3">AN110305</strain>
    </source>
</reference>
<evidence type="ECO:0000259" key="1">
    <source>
        <dbReference type="Pfam" id="PF08241"/>
    </source>
</evidence>
<keyword evidence="2" id="KW-0489">Methyltransferase</keyword>
<keyword evidence="2" id="KW-0808">Transferase</keyword>
<name>A0A5B2WID3_9PSEU</name>
<feature type="domain" description="Methyltransferase type 11" evidence="1">
    <location>
        <begin position="133"/>
        <end position="208"/>
    </location>
</feature>
<organism evidence="2 3">
    <name type="scientific">Solihabitans fulvus</name>
    <dbReference type="NCBI Taxonomy" id="1892852"/>
    <lineage>
        <taxon>Bacteria</taxon>
        <taxon>Bacillati</taxon>
        <taxon>Actinomycetota</taxon>
        <taxon>Actinomycetes</taxon>
        <taxon>Pseudonocardiales</taxon>
        <taxon>Pseudonocardiaceae</taxon>
        <taxon>Solihabitans</taxon>
    </lineage>
</organism>
<dbReference type="CDD" id="cd02440">
    <property type="entry name" value="AdoMet_MTases"/>
    <property type="match status" value="1"/>
</dbReference>
<evidence type="ECO:0000313" key="2">
    <source>
        <dbReference type="EMBL" id="KAA2250734.1"/>
    </source>
</evidence>
<dbReference type="AlphaFoldDB" id="A0A5B2WID3"/>
<dbReference type="PANTHER" id="PTHR43591">
    <property type="entry name" value="METHYLTRANSFERASE"/>
    <property type="match status" value="1"/>
</dbReference>
<reference evidence="2 3" key="2">
    <citation type="submission" date="2019-09" db="EMBL/GenBank/DDBJ databases">
        <authorList>
            <person name="Jin C."/>
        </authorList>
    </citation>
    <scope>NUCLEOTIDE SEQUENCE [LARGE SCALE GENOMIC DNA]</scope>
    <source>
        <strain evidence="2 3">AN110305</strain>
    </source>
</reference>
<protein>
    <submittedName>
        <fullName evidence="2">Class I SAM-dependent methyltransferase</fullName>
    </submittedName>
</protein>
<dbReference type="Proteomes" id="UP000323454">
    <property type="component" value="Unassembled WGS sequence"/>
</dbReference>
<evidence type="ECO:0000313" key="3">
    <source>
        <dbReference type="Proteomes" id="UP000323454"/>
    </source>
</evidence>
<dbReference type="GO" id="GO:0032259">
    <property type="term" value="P:methylation"/>
    <property type="evidence" value="ECO:0007669"/>
    <property type="project" value="UniProtKB-KW"/>
</dbReference>
<gene>
    <name evidence="2" type="ORF">F0L68_38655</name>
</gene>
<dbReference type="Pfam" id="PF08241">
    <property type="entry name" value="Methyltransf_11"/>
    <property type="match status" value="1"/>
</dbReference>